<evidence type="ECO:0000256" key="2">
    <source>
        <dbReference type="ARBA" id="ARBA00022500"/>
    </source>
</evidence>
<evidence type="ECO:0000313" key="15">
    <source>
        <dbReference type="Proteomes" id="UP000243207"/>
    </source>
</evidence>
<evidence type="ECO:0000256" key="7">
    <source>
        <dbReference type="ARBA" id="ARBA00023224"/>
    </source>
</evidence>
<dbReference type="FunFam" id="1.10.287.950:FF:000001">
    <property type="entry name" value="Methyl-accepting chemotaxis sensory transducer"/>
    <property type="match status" value="1"/>
</dbReference>
<comment type="similarity">
    <text evidence="8">Belongs to the methyl-accepting chemotaxis (MCP) protein family.</text>
</comment>
<evidence type="ECO:0000256" key="9">
    <source>
        <dbReference type="PROSITE-ProRule" id="PRU00284"/>
    </source>
</evidence>
<keyword evidence="6 10" id="KW-0472">Membrane</keyword>
<dbReference type="GO" id="GO:0005886">
    <property type="term" value="C:plasma membrane"/>
    <property type="evidence" value="ECO:0007669"/>
    <property type="project" value="UniProtKB-SubCell"/>
</dbReference>
<evidence type="ECO:0000259" key="11">
    <source>
        <dbReference type="PROSITE" id="PS50111"/>
    </source>
</evidence>
<dbReference type="Gene3D" id="1.10.287.950">
    <property type="entry name" value="Methyl-accepting chemotaxis protein"/>
    <property type="match status" value="1"/>
</dbReference>
<dbReference type="STRING" id="487184.SAMN05216421_0476"/>
<dbReference type="AlphaFoldDB" id="A0A1H1MJ13"/>
<dbReference type="CDD" id="cd12913">
    <property type="entry name" value="PDC1_MCP_like"/>
    <property type="match status" value="1"/>
</dbReference>
<keyword evidence="3" id="KW-1003">Cell membrane</keyword>
<sequence>MRFKSIQLSITALAGACLFVAVGIMTLFGLYSAERNQQFVQEHSEQLVTRLIEQRLTSIASSEAERIRRRLEYPLTVASQLAMLNQMLGELEGDGTPSLMMPREEMSRVTQRMLQSNPDLLGLYVAWEPNSLDEMDEYYQGVTTDGYDGSGRFMPWWYRAADGSMAVEPLEDLENETILETGVRAGEYYLCARETQKACVIDPAPYEVGGTKVLLSSFVAPIMVEGEFMGAVGADLSLDFIQTLLQESNSHLYDGRGKQALISSNGHLVGYTGTEGKPGDPAAKVLDAHEVETLKRLGNDMTYELDPAGGHIELMMPIRISGTSTRWVLVMTLPLDAVMADLQSMGAAIDEHQIDSTMTMGAIGVAVAVLGLVVMGMVGLSLARPARQLAAMLEDIGRGEGDLTRRLQVNRADEFGAIASGFNAFLDKLQRMIREVVGSVQQVTDASEHTADIAIRTNDGVQRQLSEIDLVATAVTEMTATAHDVARNAALAAEAANNADGSANHGREVVKATAQTIQHLASDIQRAVGSVQTLARDSENITGILDTIRGIAEQTNLLALNAAIEAARAGEQGRGFAVVADEVRNLAQKTQNSTAEIQTMIEQLQAGTRETVKVMEQSRSRTEQSVEQAEEADAALTSITQAVSVINDMNTQIASAAEQQSAVAEDINRNVTTIDSVAKSVASGAREASDASASLTKLAEHQRRLINQFRV</sequence>
<dbReference type="GO" id="GO:0006935">
    <property type="term" value="P:chemotaxis"/>
    <property type="evidence" value="ECO:0007669"/>
    <property type="project" value="UniProtKB-KW"/>
</dbReference>
<reference evidence="15" key="1">
    <citation type="submission" date="2016-10" db="EMBL/GenBank/DDBJ databases">
        <authorList>
            <person name="Varghese N."/>
            <person name="Submissions S."/>
        </authorList>
    </citation>
    <scope>NUCLEOTIDE SEQUENCE [LARGE SCALE GENOMIC DNA]</scope>
    <source>
        <strain evidence="15">NRRL B-51270</strain>
    </source>
</reference>
<feature type="domain" description="Methyl-accepting transducer" evidence="11">
    <location>
        <begin position="439"/>
        <end position="675"/>
    </location>
</feature>
<evidence type="ECO:0000256" key="10">
    <source>
        <dbReference type="SAM" id="Phobius"/>
    </source>
</evidence>
<evidence type="ECO:0000259" key="12">
    <source>
        <dbReference type="PROSITE" id="PS50192"/>
    </source>
</evidence>
<organism evidence="14 15">
    <name type="scientific">Halopseudomonas xinjiangensis</name>
    <dbReference type="NCBI Taxonomy" id="487184"/>
    <lineage>
        <taxon>Bacteria</taxon>
        <taxon>Pseudomonadati</taxon>
        <taxon>Pseudomonadota</taxon>
        <taxon>Gammaproteobacteria</taxon>
        <taxon>Pseudomonadales</taxon>
        <taxon>Pseudomonadaceae</taxon>
        <taxon>Halopseudomonas</taxon>
    </lineage>
</organism>
<dbReference type="Pfam" id="PF00015">
    <property type="entry name" value="MCPsignal"/>
    <property type="match status" value="1"/>
</dbReference>
<dbReference type="InterPro" id="IPR000727">
    <property type="entry name" value="T_SNARE_dom"/>
</dbReference>
<feature type="transmembrane region" description="Helical" evidence="10">
    <location>
        <begin position="12"/>
        <end position="31"/>
    </location>
</feature>
<dbReference type="Pfam" id="PF00672">
    <property type="entry name" value="HAMP"/>
    <property type="match status" value="1"/>
</dbReference>
<evidence type="ECO:0000313" key="14">
    <source>
        <dbReference type="EMBL" id="SDR86738.1"/>
    </source>
</evidence>
<dbReference type="CDD" id="cd06225">
    <property type="entry name" value="HAMP"/>
    <property type="match status" value="1"/>
</dbReference>
<dbReference type="PANTHER" id="PTHR32089">
    <property type="entry name" value="METHYL-ACCEPTING CHEMOTAXIS PROTEIN MCPB"/>
    <property type="match status" value="1"/>
</dbReference>
<feature type="domain" description="T-SNARE coiled-coil homology" evidence="12">
    <location>
        <begin position="626"/>
        <end position="688"/>
    </location>
</feature>
<comment type="subcellular location">
    <subcellularLocation>
        <location evidence="1">Cell inner membrane</location>
        <topology evidence="1">Multi-pass membrane protein</topology>
    </subcellularLocation>
</comment>
<accession>A0A1H1MJ13</accession>
<evidence type="ECO:0000256" key="8">
    <source>
        <dbReference type="ARBA" id="ARBA00029447"/>
    </source>
</evidence>
<evidence type="ECO:0000256" key="3">
    <source>
        <dbReference type="ARBA" id="ARBA00022519"/>
    </source>
</evidence>
<evidence type="ECO:0000259" key="13">
    <source>
        <dbReference type="PROSITE" id="PS50885"/>
    </source>
</evidence>
<dbReference type="PANTHER" id="PTHR32089:SF119">
    <property type="entry name" value="METHYL-ACCEPTING CHEMOTAXIS PROTEIN CTPL"/>
    <property type="match status" value="1"/>
</dbReference>
<keyword evidence="5 10" id="KW-1133">Transmembrane helix</keyword>
<dbReference type="InterPro" id="IPR004089">
    <property type="entry name" value="MCPsignal_dom"/>
</dbReference>
<dbReference type="GO" id="GO:0007165">
    <property type="term" value="P:signal transduction"/>
    <property type="evidence" value="ECO:0007669"/>
    <property type="project" value="UniProtKB-KW"/>
</dbReference>
<evidence type="ECO:0000256" key="5">
    <source>
        <dbReference type="ARBA" id="ARBA00022989"/>
    </source>
</evidence>
<evidence type="ECO:0000256" key="6">
    <source>
        <dbReference type="ARBA" id="ARBA00023136"/>
    </source>
</evidence>
<dbReference type="RefSeq" id="WP_093391641.1">
    <property type="nucleotide sequence ID" value="NZ_LT629736.1"/>
</dbReference>
<dbReference type="Pfam" id="PF22673">
    <property type="entry name" value="MCP-like_PDC_1"/>
    <property type="match status" value="1"/>
</dbReference>
<dbReference type="Gene3D" id="3.30.450.20">
    <property type="entry name" value="PAS domain"/>
    <property type="match status" value="1"/>
</dbReference>
<dbReference type="SUPFAM" id="SSF58104">
    <property type="entry name" value="Methyl-accepting chemotaxis protein (MCP) signaling domain"/>
    <property type="match status" value="1"/>
</dbReference>
<dbReference type="SMART" id="SM00304">
    <property type="entry name" value="HAMP"/>
    <property type="match status" value="1"/>
</dbReference>
<dbReference type="PROSITE" id="PS50885">
    <property type="entry name" value="HAMP"/>
    <property type="match status" value="1"/>
</dbReference>
<protein>
    <submittedName>
        <fullName evidence="14">Methyl-accepting chemotaxis protein</fullName>
    </submittedName>
</protein>
<gene>
    <name evidence="14" type="ORF">SAMN05216421_0476</name>
</gene>
<keyword evidence="3" id="KW-0997">Cell inner membrane</keyword>
<dbReference type="CDD" id="cd11386">
    <property type="entry name" value="MCP_signal"/>
    <property type="match status" value="1"/>
</dbReference>
<keyword evidence="2" id="KW-0145">Chemotaxis</keyword>
<dbReference type="PROSITE" id="PS50192">
    <property type="entry name" value="T_SNARE"/>
    <property type="match status" value="1"/>
</dbReference>
<dbReference type="SMART" id="SM00283">
    <property type="entry name" value="MA"/>
    <property type="match status" value="1"/>
</dbReference>
<feature type="domain" description="HAMP" evidence="13">
    <location>
        <begin position="380"/>
        <end position="434"/>
    </location>
</feature>
<dbReference type="EMBL" id="LT629736">
    <property type="protein sequence ID" value="SDR86738.1"/>
    <property type="molecule type" value="Genomic_DNA"/>
</dbReference>
<dbReference type="Proteomes" id="UP000243207">
    <property type="component" value="Chromosome I"/>
</dbReference>
<keyword evidence="4 10" id="KW-0812">Transmembrane</keyword>
<evidence type="ECO:0000256" key="1">
    <source>
        <dbReference type="ARBA" id="ARBA00004429"/>
    </source>
</evidence>
<keyword evidence="7 9" id="KW-0807">Transducer</keyword>
<dbReference type="PROSITE" id="PS51257">
    <property type="entry name" value="PROKAR_LIPOPROTEIN"/>
    <property type="match status" value="1"/>
</dbReference>
<proteinExistence type="inferred from homology"/>
<feature type="transmembrane region" description="Helical" evidence="10">
    <location>
        <begin position="360"/>
        <end position="383"/>
    </location>
</feature>
<evidence type="ECO:0000256" key="4">
    <source>
        <dbReference type="ARBA" id="ARBA00022692"/>
    </source>
</evidence>
<keyword evidence="15" id="KW-1185">Reference proteome</keyword>
<dbReference type="PROSITE" id="PS50111">
    <property type="entry name" value="CHEMOTAXIS_TRANSDUC_2"/>
    <property type="match status" value="1"/>
</dbReference>
<dbReference type="OrthoDB" id="2489132at2"/>
<name>A0A1H1MJ13_9GAMM</name>
<dbReference type="InterPro" id="IPR003660">
    <property type="entry name" value="HAMP_dom"/>
</dbReference>